<comment type="similarity">
    <text evidence="2 5">Belongs to the RecX family.</text>
</comment>
<dbReference type="EMBL" id="QZCH01000032">
    <property type="protein sequence ID" value="RJG40001.1"/>
    <property type="molecule type" value="Genomic_DNA"/>
</dbReference>
<dbReference type="GO" id="GO:0005737">
    <property type="term" value="C:cytoplasm"/>
    <property type="evidence" value="ECO:0007669"/>
    <property type="project" value="UniProtKB-SubCell"/>
</dbReference>
<dbReference type="PANTHER" id="PTHR33602:SF1">
    <property type="entry name" value="REGULATORY PROTEIN RECX FAMILY PROTEIN"/>
    <property type="match status" value="1"/>
</dbReference>
<keyword evidence="10" id="KW-1185">Reference proteome</keyword>
<comment type="caution">
    <text evidence="9">The sequence shown here is derived from an EMBL/GenBank/DDBJ whole genome shotgun (WGS) entry which is preliminary data.</text>
</comment>
<reference evidence="9 10" key="2">
    <citation type="submission" date="2019-01" db="EMBL/GenBank/DDBJ databases">
        <title>Motilimonas pumilus sp. nov., isolated from the gut of sea cucumber (Apostichopus japonicus).</title>
        <authorList>
            <person name="Wang F.-Q."/>
            <person name="Ren L.-H."/>
            <person name="Lin Y.-W."/>
            <person name="Sun G.-H."/>
            <person name="Du Z.-J."/>
            <person name="Zhao J.-X."/>
            <person name="Liu X.-J."/>
            <person name="Liu L.-J."/>
        </authorList>
    </citation>
    <scope>NUCLEOTIDE SEQUENCE [LARGE SCALE GENOMIC DNA]</scope>
    <source>
        <strain evidence="9 10">PLHSC7-2</strain>
    </source>
</reference>
<evidence type="ECO:0000259" key="8">
    <source>
        <dbReference type="Pfam" id="PF21982"/>
    </source>
</evidence>
<evidence type="ECO:0000256" key="4">
    <source>
        <dbReference type="ARBA" id="ARBA00022490"/>
    </source>
</evidence>
<dbReference type="InterPro" id="IPR036388">
    <property type="entry name" value="WH-like_DNA-bd_sf"/>
</dbReference>
<dbReference type="Gene3D" id="1.10.10.10">
    <property type="entry name" value="Winged helix-like DNA-binding domain superfamily/Winged helix DNA-binding domain"/>
    <property type="match status" value="3"/>
</dbReference>
<sequence>MLWLMKKMKQSLQNNSEATFAQVYTCAINIITRRDHALAELKQKLNQRDFPAELINQAITRCSEQGYLDDQRYASSFIRAKINKGHGLNRIRNEIRFKGVSEHDLNTALAELEPDWFEQAKLSYQKKFKGSEVGDYKDRQKRQRFLFQRGFDGEQVRYAMSSVESN</sequence>
<dbReference type="Proteomes" id="UP000283255">
    <property type="component" value="Unassembled WGS sequence"/>
</dbReference>
<evidence type="ECO:0000256" key="1">
    <source>
        <dbReference type="ARBA" id="ARBA00004496"/>
    </source>
</evidence>
<dbReference type="Pfam" id="PF02631">
    <property type="entry name" value="RecX_HTH2"/>
    <property type="match status" value="1"/>
</dbReference>
<organism evidence="9 10">
    <name type="scientific">Motilimonas pumila</name>
    <dbReference type="NCBI Taxonomy" id="2303987"/>
    <lineage>
        <taxon>Bacteria</taxon>
        <taxon>Pseudomonadati</taxon>
        <taxon>Pseudomonadota</taxon>
        <taxon>Gammaproteobacteria</taxon>
        <taxon>Alteromonadales</taxon>
        <taxon>Alteromonadales genera incertae sedis</taxon>
        <taxon>Motilimonas</taxon>
    </lineage>
</organism>
<dbReference type="GO" id="GO:0006282">
    <property type="term" value="P:regulation of DNA repair"/>
    <property type="evidence" value="ECO:0007669"/>
    <property type="project" value="UniProtKB-UniRule"/>
</dbReference>
<comment type="function">
    <text evidence="5">Modulates RecA activity.</text>
</comment>
<protein>
    <recommendedName>
        <fullName evidence="3 5">Regulatory protein RecX</fullName>
    </recommendedName>
</protein>
<dbReference type="InterPro" id="IPR003783">
    <property type="entry name" value="Regulatory_RecX"/>
</dbReference>
<feature type="domain" description="RecX third three-helical" evidence="7">
    <location>
        <begin position="115"/>
        <end position="160"/>
    </location>
</feature>
<dbReference type="HAMAP" id="MF_01114">
    <property type="entry name" value="RecX"/>
    <property type="match status" value="1"/>
</dbReference>
<name>A0A418YAL6_9GAMM</name>
<dbReference type="Pfam" id="PF21981">
    <property type="entry name" value="RecX_HTH3"/>
    <property type="match status" value="1"/>
</dbReference>
<evidence type="ECO:0000256" key="2">
    <source>
        <dbReference type="ARBA" id="ARBA00009695"/>
    </source>
</evidence>
<evidence type="ECO:0000259" key="7">
    <source>
        <dbReference type="Pfam" id="PF21981"/>
    </source>
</evidence>
<gene>
    <name evidence="5" type="primary">recX</name>
    <name evidence="9" type="ORF">D1Z90_17870</name>
</gene>
<evidence type="ECO:0000256" key="5">
    <source>
        <dbReference type="HAMAP-Rule" id="MF_01114"/>
    </source>
</evidence>
<evidence type="ECO:0000259" key="6">
    <source>
        <dbReference type="Pfam" id="PF02631"/>
    </source>
</evidence>
<evidence type="ECO:0000256" key="3">
    <source>
        <dbReference type="ARBA" id="ARBA00018111"/>
    </source>
</evidence>
<feature type="domain" description="RecX first three-helical" evidence="8">
    <location>
        <begin position="24"/>
        <end position="62"/>
    </location>
</feature>
<dbReference type="AlphaFoldDB" id="A0A418YAL6"/>
<dbReference type="InterPro" id="IPR053925">
    <property type="entry name" value="RecX_HTH_3rd"/>
</dbReference>
<dbReference type="Pfam" id="PF21982">
    <property type="entry name" value="RecX_HTH1"/>
    <property type="match status" value="1"/>
</dbReference>
<dbReference type="InterPro" id="IPR053926">
    <property type="entry name" value="RecX_HTH_1st"/>
</dbReference>
<dbReference type="InterPro" id="IPR053924">
    <property type="entry name" value="RecX_HTH_2nd"/>
</dbReference>
<comment type="subcellular location">
    <subcellularLocation>
        <location evidence="1 5">Cytoplasm</location>
    </subcellularLocation>
</comment>
<keyword evidence="4 5" id="KW-0963">Cytoplasm</keyword>
<evidence type="ECO:0000313" key="9">
    <source>
        <dbReference type="EMBL" id="RJG40001.1"/>
    </source>
</evidence>
<proteinExistence type="inferred from homology"/>
<dbReference type="PANTHER" id="PTHR33602">
    <property type="entry name" value="REGULATORY PROTEIN RECX FAMILY PROTEIN"/>
    <property type="match status" value="1"/>
</dbReference>
<evidence type="ECO:0000313" key="10">
    <source>
        <dbReference type="Proteomes" id="UP000283255"/>
    </source>
</evidence>
<feature type="domain" description="RecX second three-helical" evidence="6">
    <location>
        <begin position="69"/>
        <end position="109"/>
    </location>
</feature>
<reference evidence="9 10" key="1">
    <citation type="submission" date="2018-09" db="EMBL/GenBank/DDBJ databases">
        <authorList>
            <person name="Wang F."/>
        </authorList>
    </citation>
    <scope>NUCLEOTIDE SEQUENCE [LARGE SCALE GENOMIC DNA]</scope>
    <source>
        <strain evidence="9 10">PLHSC7-2</strain>
    </source>
</reference>
<accession>A0A418YAL6</accession>